<dbReference type="AlphaFoldDB" id="A0A392W9R0"/>
<comment type="caution">
    <text evidence="1">The sequence shown here is derived from an EMBL/GenBank/DDBJ whole genome shotgun (WGS) entry which is preliminary data.</text>
</comment>
<protein>
    <submittedName>
        <fullName evidence="1">Uncharacterized protein</fullName>
    </submittedName>
</protein>
<dbReference type="Proteomes" id="UP000265520">
    <property type="component" value="Unassembled WGS sequence"/>
</dbReference>
<accession>A0A392W9R0</accession>
<evidence type="ECO:0000313" key="2">
    <source>
        <dbReference type="Proteomes" id="UP000265520"/>
    </source>
</evidence>
<reference evidence="1 2" key="1">
    <citation type="journal article" date="2018" name="Front. Plant Sci.">
        <title>Red Clover (Trifolium pratense) and Zigzag Clover (T. medium) - A Picture of Genomic Similarities and Differences.</title>
        <authorList>
            <person name="Dluhosova J."/>
            <person name="Istvanek J."/>
            <person name="Nedelnik J."/>
            <person name="Repkova J."/>
        </authorList>
    </citation>
    <scope>NUCLEOTIDE SEQUENCE [LARGE SCALE GENOMIC DNA]</scope>
    <source>
        <strain evidence="2">cv. 10/8</strain>
        <tissue evidence="1">Leaf</tissue>
    </source>
</reference>
<dbReference type="EMBL" id="LXQA011417268">
    <property type="protein sequence ID" value="MCI96533.1"/>
    <property type="molecule type" value="Genomic_DNA"/>
</dbReference>
<evidence type="ECO:0000313" key="1">
    <source>
        <dbReference type="EMBL" id="MCI96533.1"/>
    </source>
</evidence>
<organism evidence="1 2">
    <name type="scientific">Trifolium medium</name>
    <dbReference type="NCBI Taxonomy" id="97028"/>
    <lineage>
        <taxon>Eukaryota</taxon>
        <taxon>Viridiplantae</taxon>
        <taxon>Streptophyta</taxon>
        <taxon>Embryophyta</taxon>
        <taxon>Tracheophyta</taxon>
        <taxon>Spermatophyta</taxon>
        <taxon>Magnoliopsida</taxon>
        <taxon>eudicotyledons</taxon>
        <taxon>Gunneridae</taxon>
        <taxon>Pentapetalae</taxon>
        <taxon>rosids</taxon>
        <taxon>fabids</taxon>
        <taxon>Fabales</taxon>
        <taxon>Fabaceae</taxon>
        <taxon>Papilionoideae</taxon>
        <taxon>50 kb inversion clade</taxon>
        <taxon>NPAAA clade</taxon>
        <taxon>Hologalegina</taxon>
        <taxon>IRL clade</taxon>
        <taxon>Trifolieae</taxon>
        <taxon>Trifolium</taxon>
    </lineage>
</organism>
<proteinExistence type="predicted"/>
<feature type="non-terminal residue" evidence="1">
    <location>
        <position position="43"/>
    </location>
</feature>
<sequence>MCSRTSSGRSLILSSSVIERPSRRDILVVIRKGRMTTGDNTNS</sequence>
<name>A0A392W9R0_9FABA</name>
<keyword evidence="2" id="KW-1185">Reference proteome</keyword>